<dbReference type="OrthoDB" id="10279743at2759"/>
<proteinExistence type="predicted"/>
<sequence>MEFWGSGRVSSALPLREALHDASRGLFAGSPICRTFVAGLAEFGLLLYVDRAARFRSTMLAVDFLAPRTGARNTEESKGIRFMAPDSIMAKQRSLLYAGLEQLLLPESTH</sequence>
<accession>A0A1Q9DTG8</accession>
<feature type="transmembrane region" description="Helical" evidence="1">
    <location>
        <begin position="26"/>
        <end position="49"/>
    </location>
</feature>
<protein>
    <submittedName>
        <fullName evidence="2">Uncharacterized protein</fullName>
    </submittedName>
</protein>
<evidence type="ECO:0000313" key="2">
    <source>
        <dbReference type="EMBL" id="OLP98467.1"/>
    </source>
</evidence>
<gene>
    <name evidence="2" type="ORF">AK812_SmicGene19093</name>
</gene>
<evidence type="ECO:0000313" key="3">
    <source>
        <dbReference type="Proteomes" id="UP000186817"/>
    </source>
</evidence>
<evidence type="ECO:0000256" key="1">
    <source>
        <dbReference type="SAM" id="Phobius"/>
    </source>
</evidence>
<comment type="caution">
    <text evidence="2">The sequence shown here is derived from an EMBL/GenBank/DDBJ whole genome shotgun (WGS) entry which is preliminary data.</text>
</comment>
<dbReference type="EMBL" id="LSRX01000396">
    <property type="protein sequence ID" value="OLP98467.1"/>
    <property type="molecule type" value="Genomic_DNA"/>
</dbReference>
<dbReference type="Proteomes" id="UP000186817">
    <property type="component" value="Unassembled WGS sequence"/>
</dbReference>
<keyword evidence="3" id="KW-1185">Reference proteome</keyword>
<name>A0A1Q9DTG8_SYMMI</name>
<keyword evidence="1" id="KW-0812">Transmembrane</keyword>
<reference evidence="2 3" key="1">
    <citation type="submission" date="2016-02" db="EMBL/GenBank/DDBJ databases">
        <title>Genome analysis of coral dinoflagellate symbionts highlights evolutionary adaptations to a symbiotic lifestyle.</title>
        <authorList>
            <person name="Aranda M."/>
            <person name="Li Y."/>
            <person name="Liew Y.J."/>
            <person name="Baumgarten S."/>
            <person name="Simakov O."/>
            <person name="Wilson M."/>
            <person name="Piel J."/>
            <person name="Ashoor H."/>
            <person name="Bougouffa S."/>
            <person name="Bajic V.B."/>
            <person name="Ryu T."/>
            <person name="Ravasi T."/>
            <person name="Bayer T."/>
            <person name="Micklem G."/>
            <person name="Kim H."/>
            <person name="Bhak J."/>
            <person name="Lajeunesse T.C."/>
            <person name="Voolstra C.R."/>
        </authorList>
    </citation>
    <scope>NUCLEOTIDE SEQUENCE [LARGE SCALE GENOMIC DNA]</scope>
    <source>
        <strain evidence="2 3">CCMP2467</strain>
    </source>
</reference>
<dbReference type="AlphaFoldDB" id="A0A1Q9DTG8"/>
<organism evidence="2 3">
    <name type="scientific">Symbiodinium microadriaticum</name>
    <name type="common">Dinoflagellate</name>
    <name type="synonym">Zooxanthella microadriatica</name>
    <dbReference type="NCBI Taxonomy" id="2951"/>
    <lineage>
        <taxon>Eukaryota</taxon>
        <taxon>Sar</taxon>
        <taxon>Alveolata</taxon>
        <taxon>Dinophyceae</taxon>
        <taxon>Suessiales</taxon>
        <taxon>Symbiodiniaceae</taxon>
        <taxon>Symbiodinium</taxon>
    </lineage>
</organism>
<keyword evidence="1" id="KW-0472">Membrane</keyword>
<keyword evidence="1" id="KW-1133">Transmembrane helix</keyword>